<dbReference type="InterPro" id="IPR052560">
    <property type="entry name" value="RdDP_mobile_element"/>
</dbReference>
<dbReference type="InterPro" id="IPR005135">
    <property type="entry name" value="Endo/exonuclease/phosphatase"/>
</dbReference>
<feature type="domain" description="Endonuclease/exonuclease/phosphatase" evidence="1">
    <location>
        <begin position="97"/>
        <end position="207"/>
    </location>
</feature>
<dbReference type="SUPFAM" id="SSF56219">
    <property type="entry name" value="DNase I-like"/>
    <property type="match status" value="1"/>
</dbReference>
<reference evidence="2" key="1">
    <citation type="submission" date="2020-08" db="EMBL/GenBank/DDBJ databases">
        <title>Multicomponent nature underlies the extraordinary mechanical properties of spider dragline silk.</title>
        <authorList>
            <person name="Kono N."/>
            <person name="Nakamura H."/>
            <person name="Mori M."/>
            <person name="Yoshida Y."/>
            <person name="Ohtoshi R."/>
            <person name="Malay A.D."/>
            <person name="Moran D.A.P."/>
            <person name="Tomita M."/>
            <person name="Numata K."/>
            <person name="Arakawa K."/>
        </authorList>
    </citation>
    <scope>NUCLEOTIDE SEQUENCE</scope>
</reference>
<dbReference type="AlphaFoldDB" id="A0A8X6I5Z0"/>
<keyword evidence="2" id="KW-0548">Nucleotidyltransferase</keyword>
<protein>
    <submittedName>
        <fullName evidence="2">RNA-directed DNA polymerase from mobile element jockey</fullName>
    </submittedName>
</protein>
<proteinExistence type="predicted"/>
<dbReference type="Proteomes" id="UP000886998">
    <property type="component" value="Unassembled WGS sequence"/>
</dbReference>
<evidence type="ECO:0000259" key="1">
    <source>
        <dbReference type="Pfam" id="PF14529"/>
    </source>
</evidence>
<dbReference type="Pfam" id="PF14529">
    <property type="entry name" value="Exo_endo_phos_2"/>
    <property type="match status" value="1"/>
</dbReference>
<evidence type="ECO:0000313" key="2">
    <source>
        <dbReference type="EMBL" id="GFS31673.1"/>
    </source>
</evidence>
<accession>A0A8X6I5Z0</accession>
<dbReference type="PANTHER" id="PTHR36688">
    <property type="entry name" value="ENDO/EXONUCLEASE/PHOSPHATASE DOMAIN-CONTAINING PROTEIN"/>
    <property type="match status" value="1"/>
</dbReference>
<evidence type="ECO:0000313" key="3">
    <source>
        <dbReference type="Proteomes" id="UP000886998"/>
    </source>
</evidence>
<gene>
    <name evidence="2" type="primary">jockeypol_28</name>
    <name evidence="2" type="ORF">TNIN_449691</name>
</gene>
<dbReference type="OrthoDB" id="6434725at2759"/>
<sequence>MNGLSTYAMKVKLDQLLELADTHNDQIIAIQETKLKEQMKLNIKEFHINRLDRPNRRGSSLALLIRDVKYQNSVIPQTSTDLEIQGVSIFWGKHKLNIFNMYHPPNQGCLPDSFLDLATTNVSCIFIGDLNAKHTSWGCSVNNSRGCDLLNAADDRALLFLNDGSPTHHSFSYNTAEALDIARASADVFPFCRWSVLGNIGSDHLPIKIEMKKTQKSILTKEMFWNFGKADWPAFAELTEKVFKSLSHQFNVNWLNLKEVVIRNAKKTNPRGNFKSFKATYMHNDPCLRARDRLFQNLKYTNSDSIRVEFNKTNAEIKRLYTAKKASIMARDMQ</sequence>
<keyword evidence="3" id="KW-1185">Reference proteome</keyword>
<keyword evidence="2" id="KW-0808">Transferase</keyword>
<dbReference type="Gene3D" id="3.60.10.10">
    <property type="entry name" value="Endonuclease/exonuclease/phosphatase"/>
    <property type="match status" value="1"/>
</dbReference>
<comment type="caution">
    <text evidence="2">The sequence shown here is derived from an EMBL/GenBank/DDBJ whole genome shotgun (WGS) entry which is preliminary data.</text>
</comment>
<dbReference type="GO" id="GO:0003964">
    <property type="term" value="F:RNA-directed DNA polymerase activity"/>
    <property type="evidence" value="ECO:0007669"/>
    <property type="project" value="UniProtKB-KW"/>
</dbReference>
<dbReference type="InterPro" id="IPR036691">
    <property type="entry name" value="Endo/exonu/phosph_ase_sf"/>
</dbReference>
<dbReference type="EMBL" id="BMAV01024262">
    <property type="protein sequence ID" value="GFS31673.1"/>
    <property type="molecule type" value="Genomic_DNA"/>
</dbReference>
<keyword evidence="2" id="KW-0695">RNA-directed DNA polymerase</keyword>
<name>A0A8X6I5Z0_9ARAC</name>
<dbReference type="PANTHER" id="PTHR36688:SF2">
    <property type="entry name" value="ENDONUCLEASE_EXONUCLEASE_PHOSPHATASE DOMAIN-CONTAINING PROTEIN"/>
    <property type="match status" value="1"/>
</dbReference>
<organism evidence="2 3">
    <name type="scientific">Trichonephila inaurata madagascariensis</name>
    <dbReference type="NCBI Taxonomy" id="2747483"/>
    <lineage>
        <taxon>Eukaryota</taxon>
        <taxon>Metazoa</taxon>
        <taxon>Ecdysozoa</taxon>
        <taxon>Arthropoda</taxon>
        <taxon>Chelicerata</taxon>
        <taxon>Arachnida</taxon>
        <taxon>Araneae</taxon>
        <taxon>Araneomorphae</taxon>
        <taxon>Entelegynae</taxon>
        <taxon>Araneoidea</taxon>
        <taxon>Nephilidae</taxon>
        <taxon>Trichonephila</taxon>
        <taxon>Trichonephila inaurata</taxon>
    </lineage>
</organism>